<gene>
    <name evidence="3" type="ORF">SEML1_0038</name>
</gene>
<dbReference type="Pfam" id="PF01230">
    <property type="entry name" value="HIT"/>
    <property type="match status" value="1"/>
</dbReference>
<dbReference type="SUPFAM" id="SSF54197">
    <property type="entry name" value="HIT-like"/>
    <property type="match status" value="1"/>
</dbReference>
<feature type="short sequence motif" description="Histidine triad motif" evidence="1">
    <location>
        <begin position="92"/>
        <end position="96"/>
    </location>
</feature>
<dbReference type="EMBL" id="CP124550">
    <property type="protein sequence ID" value="WIO45681.1"/>
    <property type="molecule type" value="Genomic_DNA"/>
</dbReference>
<keyword evidence="4" id="KW-1185">Reference proteome</keyword>
<feature type="domain" description="HIT" evidence="2">
    <location>
        <begin position="5"/>
        <end position="108"/>
    </location>
</feature>
<evidence type="ECO:0000256" key="1">
    <source>
        <dbReference type="PROSITE-ProRule" id="PRU00464"/>
    </source>
</evidence>
<organism evidence="3 4">
    <name type="scientific">Candidatus Southlakia epibionticum</name>
    <dbReference type="NCBI Taxonomy" id="3043284"/>
    <lineage>
        <taxon>Bacteria</taxon>
        <taxon>Candidatus Saccharimonadota</taxon>
        <taxon>Candidatus Saccharimonadia</taxon>
        <taxon>Candidatus Saccharimonadales</taxon>
        <taxon>Candidatus Saccharimonadaceae</taxon>
        <taxon>Candidatus Southlakia</taxon>
    </lineage>
</organism>
<dbReference type="InterPro" id="IPR036265">
    <property type="entry name" value="HIT-like_sf"/>
</dbReference>
<evidence type="ECO:0000313" key="3">
    <source>
        <dbReference type="EMBL" id="WIO45681.1"/>
    </source>
</evidence>
<dbReference type="Proteomes" id="UP001177295">
    <property type="component" value="Chromosome"/>
</dbReference>
<dbReference type="InterPro" id="IPR001310">
    <property type="entry name" value="Histidine_triad_HIT"/>
</dbReference>
<dbReference type="PANTHER" id="PTHR46648:SF1">
    <property type="entry name" value="ADENOSINE 5'-MONOPHOSPHORAMIDASE HNT1"/>
    <property type="match status" value="1"/>
</dbReference>
<dbReference type="RefSeq" id="WP_376754056.1">
    <property type="nucleotide sequence ID" value="NZ_CP124550.1"/>
</dbReference>
<dbReference type="PANTHER" id="PTHR46648">
    <property type="entry name" value="HIT FAMILY PROTEIN 1"/>
    <property type="match status" value="1"/>
</dbReference>
<dbReference type="Gene3D" id="3.30.428.10">
    <property type="entry name" value="HIT-like"/>
    <property type="match status" value="1"/>
</dbReference>
<evidence type="ECO:0000259" key="2">
    <source>
        <dbReference type="PROSITE" id="PS51084"/>
    </source>
</evidence>
<dbReference type="PRINTS" id="PR00332">
    <property type="entry name" value="HISTRIAD"/>
</dbReference>
<accession>A0ABY8WUB2</accession>
<reference evidence="3 4" key="1">
    <citation type="journal article" date="2023" name="Cell">
        <title>Genetic manipulation of Patescibacteria provides mechanistic insights into microbial dark matter and the epibiotic lifestyle.</title>
        <authorList>
            <person name="Wang Y."/>
            <person name="Gallagher L.A."/>
            <person name="Andrade P.A."/>
            <person name="Liu A."/>
            <person name="Humphreys I.R."/>
            <person name="Turkarslan S."/>
            <person name="Cutler K.J."/>
            <person name="Arrieta-Ortiz M.L."/>
            <person name="Li Y."/>
            <person name="Radey M.C."/>
            <person name="McLean J.S."/>
            <person name="Cong Q."/>
            <person name="Baker D."/>
            <person name="Baliga N.S."/>
            <person name="Peterson S.B."/>
            <person name="Mougous J.D."/>
        </authorList>
    </citation>
    <scope>NUCLEOTIDE SEQUENCE [LARGE SCALE GENOMIC DNA]</scope>
    <source>
        <strain evidence="3 4">ML1</strain>
    </source>
</reference>
<name>A0ABY8WUB2_9BACT</name>
<sequence length="132" mass="15031">MEDSIFTKIIKGELPCHKIYEDDRTIAFLDIHPQVEGHTLVIPKKQVDSLWDLDDDTYTHLWNVAKRLARHIERLKIRPRVASVVMGYGVPHAHIHLIPIGSEAELKQPQDTESPVDHDALAAMAEKLRTNA</sequence>
<evidence type="ECO:0000313" key="4">
    <source>
        <dbReference type="Proteomes" id="UP001177295"/>
    </source>
</evidence>
<protein>
    <submittedName>
        <fullName evidence="3">HIT family protein</fullName>
    </submittedName>
</protein>
<proteinExistence type="predicted"/>
<dbReference type="PROSITE" id="PS51084">
    <property type="entry name" value="HIT_2"/>
    <property type="match status" value="1"/>
</dbReference>
<dbReference type="InterPro" id="IPR011146">
    <property type="entry name" value="HIT-like"/>
</dbReference>